<evidence type="ECO:0000259" key="2">
    <source>
        <dbReference type="Pfam" id="PF02272"/>
    </source>
</evidence>
<dbReference type="Gene3D" id="3.10.310.30">
    <property type="match status" value="1"/>
</dbReference>
<dbReference type="InterPro" id="IPR003156">
    <property type="entry name" value="DHHA1_dom"/>
</dbReference>
<accession>A0ABP9VCN7</accession>
<evidence type="ECO:0000313" key="4">
    <source>
        <dbReference type="Proteomes" id="UP001458946"/>
    </source>
</evidence>
<proteinExistence type="predicted"/>
<comment type="caution">
    <text evidence="3">The sequence shown here is derived from an EMBL/GenBank/DDBJ whole genome shotgun (WGS) entry which is preliminary data.</text>
</comment>
<reference evidence="3 4" key="1">
    <citation type="submission" date="2024-02" db="EMBL/GenBank/DDBJ databases">
        <title>Deinococcus xinjiangensis NBRC 107630.</title>
        <authorList>
            <person name="Ichikawa N."/>
            <person name="Katano-Makiyama Y."/>
            <person name="Hidaka K."/>
        </authorList>
    </citation>
    <scope>NUCLEOTIDE SEQUENCE [LARGE SCALE GENOMIC DNA]</scope>
    <source>
        <strain evidence="3 4">NBRC 107630</strain>
    </source>
</reference>
<dbReference type="PANTHER" id="PTHR47618:SF1">
    <property type="entry name" value="BIFUNCTIONAL OLIGORIBONUCLEASE AND PAP PHOSPHATASE NRNA"/>
    <property type="match status" value="1"/>
</dbReference>
<gene>
    <name evidence="3" type="primary">nrnA</name>
    <name evidence="3" type="ORF">Dxin01_02059</name>
</gene>
<feature type="domain" description="DDH" evidence="1">
    <location>
        <begin position="40"/>
        <end position="179"/>
    </location>
</feature>
<sequence>MKHRSPFILAQMTTQNLPSQGYAEDIQRVAAALLAHSGPVVVMAHENPDGDALGSVLGLSRALRALGKTVIAPMTVPQYLAFLPREGEISPPLTEWPAGALAAVLDVDNNDPVRVAGADLGSLSGPVVNIDHHGTNQRRATAGVVDPSKPAAAMMVADVVDALGAPWSEEIATPLMLGMLTDTGNFSFDSVTPEAFETAARLRAHGAKIGWLTDGLRQNSPSYYLLLREVLGTMEFTHGGLVVMARVDEAMLKRAGATWEDVESYVGLLRNAAGTKLAVMVKDYADRVKLSLRSRGNVSAQNVAVALGGGGHVPAAGATVLQPYAATRPLLDAAIDTELARAALEE</sequence>
<feature type="domain" description="DHHA1" evidence="2">
    <location>
        <begin position="254"/>
        <end position="322"/>
    </location>
</feature>
<dbReference type="Gene3D" id="3.90.1640.10">
    <property type="entry name" value="inorganic pyrophosphatase (n-terminal core)"/>
    <property type="match status" value="1"/>
</dbReference>
<organism evidence="3 4">
    <name type="scientific">Deinococcus xinjiangensis</name>
    <dbReference type="NCBI Taxonomy" id="457454"/>
    <lineage>
        <taxon>Bacteria</taxon>
        <taxon>Thermotogati</taxon>
        <taxon>Deinococcota</taxon>
        <taxon>Deinococci</taxon>
        <taxon>Deinococcales</taxon>
        <taxon>Deinococcaceae</taxon>
        <taxon>Deinococcus</taxon>
    </lineage>
</organism>
<dbReference type="SUPFAM" id="SSF64182">
    <property type="entry name" value="DHH phosphoesterases"/>
    <property type="match status" value="1"/>
</dbReference>
<keyword evidence="4" id="KW-1185">Reference proteome</keyword>
<dbReference type="Pfam" id="PF01368">
    <property type="entry name" value="DHH"/>
    <property type="match status" value="1"/>
</dbReference>
<dbReference type="EMBL" id="BAABRN010000021">
    <property type="protein sequence ID" value="GAA5502315.1"/>
    <property type="molecule type" value="Genomic_DNA"/>
</dbReference>
<dbReference type="InterPro" id="IPR038763">
    <property type="entry name" value="DHH_sf"/>
</dbReference>
<dbReference type="Pfam" id="PF02272">
    <property type="entry name" value="DHHA1"/>
    <property type="match status" value="1"/>
</dbReference>
<evidence type="ECO:0000313" key="3">
    <source>
        <dbReference type="EMBL" id="GAA5502315.1"/>
    </source>
</evidence>
<protein>
    <submittedName>
        <fullName evidence="3">Bifunctional oligoribonuclease and PAP phosphatase NrnA</fullName>
    </submittedName>
</protein>
<dbReference type="PANTHER" id="PTHR47618">
    <property type="entry name" value="BIFUNCTIONAL OLIGORIBONUCLEASE AND PAP PHOSPHATASE NRNA"/>
    <property type="match status" value="1"/>
</dbReference>
<dbReference type="InterPro" id="IPR051319">
    <property type="entry name" value="Oligoribo/pAp-PDE_c-di-AMP_PDE"/>
</dbReference>
<evidence type="ECO:0000259" key="1">
    <source>
        <dbReference type="Pfam" id="PF01368"/>
    </source>
</evidence>
<name>A0ABP9VCN7_9DEIO</name>
<dbReference type="Proteomes" id="UP001458946">
    <property type="component" value="Unassembled WGS sequence"/>
</dbReference>
<dbReference type="InterPro" id="IPR001667">
    <property type="entry name" value="DDH_dom"/>
</dbReference>